<proteinExistence type="predicted"/>
<protein>
    <submittedName>
        <fullName evidence="7">Uncharacterized protein</fullName>
    </submittedName>
</protein>
<evidence type="ECO:0000313" key="7">
    <source>
        <dbReference type="EMBL" id="PIL25159.1"/>
    </source>
</evidence>
<evidence type="ECO:0000313" key="8">
    <source>
        <dbReference type="Proteomes" id="UP000230002"/>
    </source>
</evidence>
<comment type="subcellular location">
    <subcellularLocation>
        <location evidence="1">Membrane</location>
        <topology evidence="1">Multi-pass membrane protein</topology>
    </subcellularLocation>
</comment>
<dbReference type="Proteomes" id="UP000230002">
    <property type="component" value="Unassembled WGS sequence"/>
</dbReference>
<evidence type="ECO:0000256" key="3">
    <source>
        <dbReference type="ARBA" id="ARBA00022989"/>
    </source>
</evidence>
<dbReference type="InterPro" id="IPR006603">
    <property type="entry name" value="PQ-loop_rpt"/>
</dbReference>
<sequence>MFFGIFSTVLIACGLLPQYYEIYKYKEVIGISLLFMTIDALGGVFNDLSLAFKGDFDVIAGVTYSLVVVLDGGILLLALILNPLARRRRKRLAAESTAVPDAEAPAPSLGYDFGPGALEEVGGEKSSNVDNKKGEVEIETKDV</sequence>
<feature type="transmembrane region" description="Helical" evidence="6">
    <location>
        <begin position="28"/>
        <end position="46"/>
    </location>
</feature>
<reference evidence="7 8" key="1">
    <citation type="journal article" date="2015" name="Sci. Rep.">
        <title>Chromosome-level genome map provides insights into diverse defense mechanisms in the medicinal fungus Ganoderma sinense.</title>
        <authorList>
            <person name="Zhu Y."/>
            <person name="Xu J."/>
            <person name="Sun C."/>
            <person name="Zhou S."/>
            <person name="Xu H."/>
            <person name="Nelson D.R."/>
            <person name="Qian J."/>
            <person name="Song J."/>
            <person name="Luo H."/>
            <person name="Xiang L."/>
            <person name="Li Y."/>
            <person name="Xu Z."/>
            <person name="Ji A."/>
            <person name="Wang L."/>
            <person name="Lu S."/>
            <person name="Hayward A."/>
            <person name="Sun W."/>
            <person name="Li X."/>
            <person name="Schwartz D.C."/>
            <person name="Wang Y."/>
            <person name="Chen S."/>
        </authorList>
    </citation>
    <scope>NUCLEOTIDE SEQUENCE [LARGE SCALE GENOMIC DNA]</scope>
    <source>
        <strain evidence="7 8">ZZ0214-1</strain>
    </source>
</reference>
<feature type="transmembrane region" description="Helical" evidence="6">
    <location>
        <begin position="58"/>
        <end position="81"/>
    </location>
</feature>
<evidence type="ECO:0000256" key="4">
    <source>
        <dbReference type="ARBA" id="ARBA00023136"/>
    </source>
</evidence>
<dbReference type="OrthoDB" id="407617at2759"/>
<gene>
    <name evidence="7" type="ORF">GSI_13048</name>
</gene>
<dbReference type="Gene3D" id="1.20.1280.290">
    <property type="match status" value="1"/>
</dbReference>
<accession>A0A2G8RUI1</accession>
<dbReference type="EMBL" id="AYKW01000056">
    <property type="protein sequence ID" value="PIL25159.1"/>
    <property type="molecule type" value="Genomic_DNA"/>
</dbReference>
<comment type="caution">
    <text evidence="7">The sequence shown here is derived from an EMBL/GenBank/DDBJ whole genome shotgun (WGS) entry which is preliminary data.</text>
</comment>
<evidence type="ECO:0000256" key="5">
    <source>
        <dbReference type="SAM" id="MobiDB-lite"/>
    </source>
</evidence>
<feature type="region of interest" description="Disordered" evidence="5">
    <location>
        <begin position="94"/>
        <end position="143"/>
    </location>
</feature>
<dbReference type="SMART" id="SM00679">
    <property type="entry name" value="CTNS"/>
    <property type="match status" value="1"/>
</dbReference>
<organism evidence="7 8">
    <name type="scientific">Ganoderma sinense ZZ0214-1</name>
    <dbReference type="NCBI Taxonomy" id="1077348"/>
    <lineage>
        <taxon>Eukaryota</taxon>
        <taxon>Fungi</taxon>
        <taxon>Dikarya</taxon>
        <taxon>Basidiomycota</taxon>
        <taxon>Agaricomycotina</taxon>
        <taxon>Agaricomycetes</taxon>
        <taxon>Polyporales</taxon>
        <taxon>Polyporaceae</taxon>
        <taxon>Ganoderma</taxon>
    </lineage>
</organism>
<dbReference type="AlphaFoldDB" id="A0A2G8RUI1"/>
<evidence type="ECO:0000256" key="6">
    <source>
        <dbReference type="SAM" id="Phobius"/>
    </source>
</evidence>
<feature type="compositionally biased region" description="Basic and acidic residues" evidence="5">
    <location>
        <begin position="130"/>
        <end position="143"/>
    </location>
</feature>
<dbReference type="Pfam" id="PF04193">
    <property type="entry name" value="PQ-loop"/>
    <property type="match status" value="1"/>
</dbReference>
<keyword evidence="2 6" id="KW-0812">Transmembrane</keyword>
<name>A0A2G8RUI1_9APHY</name>
<keyword evidence="8" id="KW-1185">Reference proteome</keyword>
<evidence type="ECO:0000256" key="1">
    <source>
        <dbReference type="ARBA" id="ARBA00004141"/>
    </source>
</evidence>
<keyword evidence="4 6" id="KW-0472">Membrane</keyword>
<keyword evidence="3 6" id="KW-1133">Transmembrane helix</keyword>
<dbReference type="GO" id="GO:0016020">
    <property type="term" value="C:membrane"/>
    <property type="evidence" value="ECO:0007669"/>
    <property type="project" value="UniProtKB-SubCell"/>
</dbReference>
<evidence type="ECO:0000256" key="2">
    <source>
        <dbReference type="ARBA" id="ARBA00022692"/>
    </source>
</evidence>